<proteinExistence type="predicted"/>
<dbReference type="Proteomes" id="UP001239111">
    <property type="component" value="Chromosome 1"/>
</dbReference>
<comment type="caution">
    <text evidence="1">The sequence shown here is derived from an EMBL/GenBank/DDBJ whole genome shotgun (WGS) entry which is preliminary data.</text>
</comment>
<name>A0ACC2PS40_9HYME</name>
<sequence>MDPPKIIIENVLVQFVFDNTDHNVATLDGFLTFHCLGGVQIFTPSHGIQFADGSKRPKKMPTAEELASQQQISIVPIGEIDETALKNIVFVSTSSLQLGESTAILHIKQRIYGHMH</sequence>
<keyword evidence="2" id="KW-1185">Reference proteome</keyword>
<reference evidence="1" key="1">
    <citation type="submission" date="2023-04" db="EMBL/GenBank/DDBJ databases">
        <title>A chromosome-level genome assembly of the parasitoid wasp Eretmocerus hayati.</title>
        <authorList>
            <person name="Zhong Y."/>
            <person name="Liu S."/>
            <person name="Liu Y."/>
        </authorList>
    </citation>
    <scope>NUCLEOTIDE SEQUENCE</scope>
    <source>
        <strain evidence="1">ZJU_SS_LIU_2023</strain>
    </source>
</reference>
<evidence type="ECO:0000313" key="1">
    <source>
        <dbReference type="EMBL" id="KAJ8684600.1"/>
    </source>
</evidence>
<organism evidence="1 2">
    <name type="scientific">Eretmocerus hayati</name>
    <dbReference type="NCBI Taxonomy" id="131215"/>
    <lineage>
        <taxon>Eukaryota</taxon>
        <taxon>Metazoa</taxon>
        <taxon>Ecdysozoa</taxon>
        <taxon>Arthropoda</taxon>
        <taxon>Hexapoda</taxon>
        <taxon>Insecta</taxon>
        <taxon>Pterygota</taxon>
        <taxon>Neoptera</taxon>
        <taxon>Endopterygota</taxon>
        <taxon>Hymenoptera</taxon>
        <taxon>Apocrita</taxon>
        <taxon>Proctotrupomorpha</taxon>
        <taxon>Chalcidoidea</taxon>
        <taxon>Aphelinidae</taxon>
        <taxon>Aphelininae</taxon>
        <taxon>Eretmocerus</taxon>
    </lineage>
</organism>
<protein>
    <submittedName>
        <fullName evidence="1">Uncharacterized protein</fullName>
    </submittedName>
</protein>
<gene>
    <name evidence="1" type="ORF">QAD02_020392</name>
</gene>
<evidence type="ECO:0000313" key="2">
    <source>
        <dbReference type="Proteomes" id="UP001239111"/>
    </source>
</evidence>
<accession>A0ACC2PS40</accession>
<dbReference type="EMBL" id="CM056741">
    <property type="protein sequence ID" value="KAJ8684600.1"/>
    <property type="molecule type" value="Genomic_DNA"/>
</dbReference>